<reference evidence="1 2" key="1">
    <citation type="submission" date="2018-08" db="EMBL/GenBank/DDBJ databases">
        <title>A genome reference for cultivated species of the human gut microbiota.</title>
        <authorList>
            <person name="Zou Y."/>
            <person name="Xue W."/>
            <person name="Luo G."/>
        </authorList>
    </citation>
    <scope>NUCLEOTIDE SEQUENCE [LARGE SCALE GENOMIC DNA]</scope>
    <source>
        <strain evidence="1 2">AF37-2AT</strain>
    </source>
</reference>
<sequence>MREVYVNIGSVEKAKGLNGVLRKLEGDFDLVQGRATIDAKSFLGILSMDLSQTVKLIIHDSDSIDMALLKEYMA</sequence>
<keyword evidence="2" id="KW-1185">Reference proteome</keyword>
<dbReference type="GeneID" id="97192313"/>
<dbReference type="EMBL" id="QVLX01000004">
    <property type="protein sequence ID" value="RGE87134.1"/>
    <property type="molecule type" value="Genomic_DNA"/>
</dbReference>
<evidence type="ECO:0000313" key="1">
    <source>
        <dbReference type="EMBL" id="RGE87134.1"/>
    </source>
</evidence>
<organism evidence="1 2">
    <name type="scientific">Sellimonas intestinalis</name>
    <dbReference type="NCBI Taxonomy" id="1653434"/>
    <lineage>
        <taxon>Bacteria</taxon>
        <taxon>Bacillati</taxon>
        <taxon>Bacillota</taxon>
        <taxon>Clostridia</taxon>
        <taxon>Lachnospirales</taxon>
        <taxon>Lachnospiraceae</taxon>
        <taxon>Sellimonas</taxon>
    </lineage>
</organism>
<dbReference type="RefSeq" id="WP_024732224.1">
    <property type="nucleotide sequence ID" value="NZ_CALBAT010000032.1"/>
</dbReference>
<dbReference type="AlphaFoldDB" id="A0A3E3K1X4"/>
<comment type="caution">
    <text evidence="1">The sequence shown here is derived from an EMBL/GenBank/DDBJ whole genome shotgun (WGS) entry which is preliminary data.</text>
</comment>
<dbReference type="InterPro" id="IPR035895">
    <property type="entry name" value="HPr-like_sf"/>
</dbReference>
<dbReference type="Proteomes" id="UP000261080">
    <property type="component" value="Unassembled WGS sequence"/>
</dbReference>
<name>A0A3E3K1X4_9FIRM</name>
<protein>
    <submittedName>
        <fullName evidence="1">HPr family phosphocarrier protein</fullName>
    </submittedName>
</protein>
<evidence type="ECO:0000313" key="2">
    <source>
        <dbReference type="Proteomes" id="UP000261080"/>
    </source>
</evidence>
<gene>
    <name evidence="1" type="ORF">DW016_09410</name>
</gene>
<dbReference type="SUPFAM" id="SSF55594">
    <property type="entry name" value="HPr-like"/>
    <property type="match status" value="1"/>
</dbReference>
<proteinExistence type="predicted"/>
<accession>A0A3E3K1X4</accession>
<dbReference type="OrthoDB" id="1858199at2"/>